<protein>
    <submittedName>
        <fullName evidence="1">Uncharacterized protein</fullName>
    </submittedName>
</protein>
<dbReference type="Pfam" id="PF03519">
    <property type="entry name" value="Invas_SpaK"/>
    <property type="match status" value="1"/>
</dbReference>
<reference evidence="1 2" key="1">
    <citation type="submission" date="2024-10" db="EMBL/GenBank/DDBJ databases">
        <title>Burkholderia semiarida in Mexico.</title>
        <authorList>
            <person name="Estrada P."/>
        </authorList>
    </citation>
    <scope>NUCLEOTIDE SEQUENCE [LARGE SCALE GENOMIC DNA]</scope>
    <source>
        <strain evidence="1 2">CLM7-1</strain>
    </source>
</reference>
<accession>A0ABW7LCS8</accession>
<evidence type="ECO:0000313" key="1">
    <source>
        <dbReference type="EMBL" id="MFH5255810.1"/>
    </source>
</evidence>
<sequence>MYDNDIGAVVRAALCEAGCDASLIGDLDPRATVEISLKDAPTIFVGYRNEDETDVMIWAAVCDYHDSLIESCGARFLEEVMKGVSFGTSHQLIIREVSGELQISAQLREDVLRSSEEMANAIQEFFDVLVTFVDVTKR</sequence>
<dbReference type="Gene3D" id="3.30.1460.10">
    <property type="match status" value="1"/>
</dbReference>
<dbReference type="PRINTS" id="PR01305">
    <property type="entry name" value="SSPAKPROTEIN"/>
</dbReference>
<dbReference type="CDD" id="cd17035">
    <property type="entry name" value="T3SC_IB_Spa15-like"/>
    <property type="match status" value="1"/>
</dbReference>
<dbReference type="EMBL" id="JBIMPM010000070">
    <property type="protein sequence ID" value="MFH5255810.1"/>
    <property type="molecule type" value="Genomic_DNA"/>
</dbReference>
<keyword evidence="2" id="KW-1185">Reference proteome</keyword>
<dbReference type="SUPFAM" id="SSF69635">
    <property type="entry name" value="Type III secretory system chaperone-like"/>
    <property type="match status" value="1"/>
</dbReference>
<organism evidence="1 2">
    <name type="scientific">Burkholderia semiarida</name>
    <dbReference type="NCBI Taxonomy" id="2843303"/>
    <lineage>
        <taxon>Bacteria</taxon>
        <taxon>Pseudomonadati</taxon>
        <taxon>Pseudomonadota</taxon>
        <taxon>Betaproteobacteria</taxon>
        <taxon>Burkholderiales</taxon>
        <taxon>Burkholderiaceae</taxon>
        <taxon>Burkholderia</taxon>
        <taxon>Burkholderia cepacia complex</taxon>
    </lineage>
</organism>
<dbReference type="InterPro" id="IPR003065">
    <property type="entry name" value="Invas_SpaK"/>
</dbReference>
<comment type="caution">
    <text evidence="1">The sequence shown here is derived from an EMBL/GenBank/DDBJ whole genome shotgun (WGS) entry which is preliminary data.</text>
</comment>
<name>A0ABW7LCS8_9BURK</name>
<gene>
    <name evidence="1" type="ORF">ACGTRS_31715</name>
</gene>
<evidence type="ECO:0000313" key="2">
    <source>
        <dbReference type="Proteomes" id="UP001609186"/>
    </source>
</evidence>
<dbReference type="RefSeq" id="WP_395131617.1">
    <property type="nucleotide sequence ID" value="NZ_JBIMPM010000070.1"/>
</dbReference>
<proteinExistence type="predicted"/>
<dbReference type="Proteomes" id="UP001609186">
    <property type="component" value="Unassembled WGS sequence"/>
</dbReference>